<evidence type="ECO:0000256" key="7">
    <source>
        <dbReference type="ARBA" id="ARBA00022723"/>
    </source>
</evidence>
<comment type="function">
    <text evidence="10">Catalyzes the formation of dTDP-glucose, from dTTP and glucose 1-phosphate, as well as its pyrophosphorolysis.</text>
</comment>
<comment type="catalytic activity">
    <reaction evidence="9 10">
        <text>dTTP + alpha-D-glucose 1-phosphate + H(+) = dTDP-alpha-D-glucose + diphosphate</text>
        <dbReference type="Rhea" id="RHEA:15225"/>
        <dbReference type="ChEBI" id="CHEBI:15378"/>
        <dbReference type="ChEBI" id="CHEBI:33019"/>
        <dbReference type="ChEBI" id="CHEBI:37568"/>
        <dbReference type="ChEBI" id="CHEBI:57477"/>
        <dbReference type="ChEBI" id="CHEBI:58601"/>
        <dbReference type="EC" id="2.7.7.24"/>
    </reaction>
</comment>
<dbReference type="InterPro" id="IPR005835">
    <property type="entry name" value="NTP_transferase_dom"/>
</dbReference>
<evidence type="ECO:0000256" key="5">
    <source>
        <dbReference type="ARBA" id="ARBA00022679"/>
    </source>
</evidence>
<evidence type="ECO:0000256" key="1">
    <source>
        <dbReference type="ARBA" id="ARBA00001946"/>
    </source>
</evidence>
<dbReference type="CDD" id="cd02538">
    <property type="entry name" value="G1P_TT_short"/>
    <property type="match status" value="1"/>
</dbReference>
<evidence type="ECO:0000259" key="11">
    <source>
        <dbReference type="Pfam" id="PF00483"/>
    </source>
</evidence>
<comment type="cofactor">
    <cofactor evidence="1">
        <name>Mg(2+)</name>
        <dbReference type="ChEBI" id="CHEBI:18420"/>
    </cofactor>
</comment>
<dbReference type="AlphaFoldDB" id="A0AAU8DKZ8"/>
<dbReference type="Pfam" id="PF00483">
    <property type="entry name" value="NTP_transferase"/>
    <property type="match status" value="1"/>
</dbReference>
<reference evidence="12" key="1">
    <citation type="submission" date="2024-05" db="EMBL/GenBank/DDBJ databases">
        <authorList>
            <person name="Cai S.Y."/>
            <person name="Jin L.M."/>
            <person name="Li H.R."/>
        </authorList>
    </citation>
    <scope>NUCLEOTIDE SEQUENCE</scope>
    <source>
        <strain evidence="12">A5-74</strain>
    </source>
</reference>
<keyword evidence="7 10" id="KW-0479">Metal-binding</keyword>
<proteinExistence type="inferred from homology"/>
<dbReference type="PANTHER" id="PTHR43532">
    <property type="entry name" value="GLUCOSE-1-PHOSPHATE THYMIDYLYLTRANSFERASE"/>
    <property type="match status" value="1"/>
</dbReference>
<dbReference type="GO" id="GO:0008879">
    <property type="term" value="F:glucose-1-phosphate thymidylyltransferase activity"/>
    <property type="evidence" value="ECO:0007669"/>
    <property type="project" value="UniProtKB-EC"/>
</dbReference>
<dbReference type="PANTHER" id="PTHR43532:SF1">
    <property type="entry name" value="GLUCOSE-1-PHOSPHATE THYMIDYLYLTRANSFERASE 1"/>
    <property type="match status" value="1"/>
</dbReference>
<evidence type="ECO:0000256" key="2">
    <source>
        <dbReference type="ARBA" id="ARBA00010480"/>
    </source>
</evidence>
<dbReference type="EC" id="2.7.7.24" evidence="3 10"/>
<evidence type="ECO:0000256" key="9">
    <source>
        <dbReference type="ARBA" id="ARBA00049336"/>
    </source>
</evidence>
<organism evidence="12">
    <name type="scientific">Nakamurella sp. A5-74</name>
    <dbReference type="NCBI Taxonomy" id="3158264"/>
    <lineage>
        <taxon>Bacteria</taxon>
        <taxon>Bacillati</taxon>
        <taxon>Actinomycetota</taxon>
        <taxon>Actinomycetes</taxon>
        <taxon>Nakamurellales</taxon>
        <taxon>Nakamurellaceae</taxon>
        <taxon>Nakamurella</taxon>
    </lineage>
</organism>
<dbReference type="SUPFAM" id="SSF53448">
    <property type="entry name" value="Nucleotide-diphospho-sugar transferases"/>
    <property type="match status" value="1"/>
</dbReference>
<dbReference type="InterPro" id="IPR005907">
    <property type="entry name" value="G1P_thy_trans_s"/>
</dbReference>
<sequence>MKGIVLAGGAGTRLHPLTRAVSKQLVPIYDKPMIYYPLSVLMMAGIRDVLVITTPHDAPSFVRLLADGSAWGMNITYAKQAEPNGLAEAFIIGADHIGTDTVMLVLGDNIFYGAGFSQTLRRAAESLDGCVLFGYSVADPERYGVGVVDADGKLLSIEEKPAEPKSNLAISGLYLYANDVVAKAAALQPSARGELEITDLNNRYVAEGRAELVDLGAGFAWLDTGTHDSLLQAGQFVQVLEQRQGIRVACLEELALRQGFIDADQCRRLGEEMANTKYGQYIIGVADAAAVTAAAATTAAATAVR</sequence>
<dbReference type="NCBIfam" id="TIGR01207">
    <property type="entry name" value="rmlA"/>
    <property type="match status" value="1"/>
</dbReference>
<evidence type="ECO:0000313" key="12">
    <source>
        <dbReference type="EMBL" id="XCG62654.1"/>
    </source>
</evidence>
<dbReference type="RefSeq" id="WP_353648269.1">
    <property type="nucleotide sequence ID" value="NZ_CP159218.1"/>
</dbReference>
<evidence type="ECO:0000256" key="4">
    <source>
        <dbReference type="ARBA" id="ARBA00017654"/>
    </source>
</evidence>
<dbReference type="GO" id="GO:0046872">
    <property type="term" value="F:metal ion binding"/>
    <property type="evidence" value="ECO:0007669"/>
    <property type="project" value="UniProtKB-KW"/>
</dbReference>
<dbReference type="GO" id="GO:0019318">
    <property type="term" value="P:hexose metabolic process"/>
    <property type="evidence" value="ECO:0007669"/>
    <property type="project" value="UniProtKB-ARBA"/>
</dbReference>
<evidence type="ECO:0000256" key="8">
    <source>
        <dbReference type="ARBA" id="ARBA00022842"/>
    </source>
</evidence>
<keyword evidence="6 10" id="KW-0548">Nucleotidyltransferase</keyword>
<feature type="domain" description="Nucleotidyl transferase" evidence="11">
    <location>
        <begin position="2"/>
        <end position="237"/>
    </location>
</feature>
<dbReference type="FunFam" id="3.90.550.10:FF:000023">
    <property type="entry name" value="Glucose-1-phosphate thymidylyltransferase"/>
    <property type="match status" value="1"/>
</dbReference>
<evidence type="ECO:0000256" key="10">
    <source>
        <dbReference type="RuleBase" id="RU003706"/>
    </source>
</evidence>
<dbReference type="InterPro" id="IPR029044">
    <property type="entry name" value="Nucleotide-diphossugar_trans"/>
</dbReference>
<dbReference type="Gene3D" id="3.90.550.10">
    <property type="entry name" value="Spore Coat Polysaccharide Biosynthesis Protein SpsA, Chain A"/>
    <property type="match status" value="1"/>
</dbReference>
<accession>A0AAU8DKZ8</accession>
<name>A0AAU8DKZ8_9ACTN</name>
<dbReference type="GO" id="GO:0000271">
    <property type="term" value="P:polysaccharide biosynthetic process"/>
    <property type="evidence" value="ECO:0007669"/>
    <property type="project" value="UniProtKB-ARBA"/>
</dbReference>
<evidence type="ECO:0000256" key="3">
    <source>
        <dbReference type="ARBA" id="ARBA00012461"/>
    </source>
</evidence>
<evidence type="ECO:0000256" key="6">
    <source>
        <dbReference type="ARBA" id="ARBA00022695"/>
    </source>
</evidence>
<protein>
    <recommendedName>
        <fullName evidence="4 10">Glucose-1-phosphate thymidylyltransferase</fullName>
        <ecNumber evidence="3 10">2.7.7.24</ecNumber>
    </recommendedName>
</protein>
<dbReference type="EMBL" id="CP159218">
    <property type="protein sequence ID" value="XCG62654.1"/>
    <property type="molecule type" value="Genomic_DNA"/>
</dbReference>
<keyword evidence="8 10" id="KW-0460">Magnesium</keyword>
<gene>
    <name evidence="12" type="primary">rfbA</name>
    <name evidence="12" type="ORF">ABLG96_15640</name>
</gene>
<comment type="similarity">
    <text evidence="2 10">Belongs to the glucose-1-phosphate thymidylyltransferase family.</text>
</comment>
<keyword evidence="5 10" id="KW-0808">Transferase</keyword>